<evidence type="ECO:0008006" key="4">
    <source>
        <dbReference type="Google" id="ProtNLM"/>
    </source>
</evidence>
<sequence length="182" mass="20459">MALSKEERIELVLLSGREGWSHRKIAEEFNLRHPHRQPIYFTAVGKLIKKFKETGSVLDKPRSGRPRTSDKMKMTVMAKVNASPKNSLRQTSTELGIPRSTIHKMLIEEKFHPGCPNSLGTKSKEKAAAKSKGRGPVKVAFEHWQVQSYLIIGVLGSISRIYACCQLVAYTSIPQLMQTKLT</sequence>
<reference evidence="2 3" key="1">
    <citation type="submission" date="2023-11" db="EMBL/GenBank/DDBJ databases">
        <title>Halocaridina rubra genome assembly.</title>
        <authorList>
            <person name="Smith C."/>
        </authorList>
    </citation>
    <scope>NUCLEOTIDE SEQUENCE [LARGE SCALE GENOMIC DNA]</scope>
    <source>
        <strain evidence="2">EP-1</strain>
        <tissue evidence="2">Whole</tissue>
    </source>
</reference>
<name>A0AAN8WLJ4_HALRR</name>
<organism evidence="2 3">
    <name type="scientific">Halocaridina rubra</name>
    <name type="common">Hawaiian red shrimp</name>
    <dbReference type="NCBI Taxonomy" id="373956"/>
    <lineage>
        <taxon>Eukaryota</taxon>
        <taxon>Metazoa</taxon>
        <taxon>Ecdysozoa</taxon>
        <taxon>Arthropoda</taxon>
        <taxon>Crustacea</taxon>
        <taxon>Multicrustacea</taxon>
        <taxon>Malacostraca</taxon>
        <taxon>Eumalacostraca</taxon>
        <taxon>Eucarida</taxon>
        <taxon>Decapoda</taxon>
        <taxon>Pleocyemata</taxon>
        <taxon>Caridea</taxon>
        <taxon>Atyoidea</taxon>
        <taxon>Atyidae</taxon>
        <taxon>Halocaridina</taxon>
    </lineage>
</organism>
<evidence type="ECO:0000313" key="2">
    <source>
        <dbReference type="EMBL" id="KAK7068236.1"/>
    </source>
</evidence>
<dbReference type="PANTHER" id="PTHR47326:SF1">
    <property type="entry name" value="HTH PSQ-TYPE DOMAIN-CONTAINING PROTEIN"/>
    <property type="match status" value="1"/>
</dbReference>
<dbReference type="PANTHER" id="PTHR47326">
    <property type="entry name" value="TRANSPOSABLE ELEMENT TC3 TRANSPOSASE-LIKE PROTEIN"/>
    <property type="match status" value="1"/>
</dbReference>
<accession>A0AAN8WLJ4</accession>
<dbReference type="Proteomes" id="UP001381693">
    <property type="component" value="Unassembled WGS sequence"/>
</dbReference>
<comment type="subcellular location">
    <subcellularLocation>
        <location evidence="1">Nucleus</location>
    </subcellularLocation>
</comment>
<dbReference type="GO" id="GO:0005634">
    <property type="term" value="C:nucleus"/>
    <property type="evidence" value="ECO:0007669"/>
    <property type="project" value="UniProtKB-SubCell"/>
</dbReference>
<proteinExistence type="predicted"/>
<dbReference type="SUPFAM" id="SSF46689">
    <property type="entry name" value="Homeodomain-like"/>
    <property type="match status" value="1"/>
</dbReference>
<dbReference type="EMBL" id="JAXCGZ010017359">
    <property type="protein sequence ID" value="KAK7068236.1"/>
    <property type="molecule type" value="Genomic_DNA"/>
</dbReference>
<dbReference type="InterPro" id="IPR009057">
    <property type="entry name" value="Homeodomain-like_sf"/>
</dbReference>
<dbReference type="AlphaFoldDB" id="A0AAN8WLJ4"/>
<evidence type="ECO:0000256" key="1">
    <source>
        <dbReference type="ARBA" id="ARBA00004123"/>
    </source>
</evidence>
<protein>
    <recommendedName>
        <fullName evidence="4">DUF4817 domain-containing protein</fullName>
    </recommendedName>
</protein>
<gene>
    <name evidence="2" type="ORF">SK128_005776</name>
</gene>
<keyword evidence="3" id="KW-1185">Reference proteome</keyword>
<evidence type="ECO:0000313" key="3">
    <source>
        <dbReference type="Proteomes" id="UP001381693"/>
    </source>
</evidence>
<comment type="caution">
    <text evidence="2">The sequence shown here is derived from an EMBL/GenBank/DDBJ whole genome shotgun (WGS) entry which is preliminary data.</text>
</comment>